<comment type="catalytic activity">
    <reaction evidence="9">
        <text>a lipid X + a UDP-2-N,3-O-bis[(3R)-3-hydroxyacyl]-alpha-D-glucosamine = a lipid A disaccharide + UDP + H(+)</text>
        <dbReference type="Rhea" id="RHEA:67828"/>
        <dbReference type="ChEBI" id="CHEBI:15378"/>
        <dbReference type="ChEBI" id="CHEBI:58223"/>
        <dbReference type="ChEBI" id="CHEBI:137748"/>
        <dbReference type="ChEBI" id="CHEBI:176338"/>
        <dbReference type="ChEBI" id="CHEBI:176343"/>
        <dbReference type="EC" id="2.4.1.182"/>
    </reaction>
</comment>
<dbReference type="GO" id="GO:0016020">
    <property type="term" value="C:membrane"/>
    <property type="evidence" value="ECO:0007669"/>
    <property type="project" value="GOC"/>
</dbReference>
<evidence type="ECO:0000256" key="10">
    <source>
        <dbReference type="NCBIfam" id="TIGR00215"/>
    </source>
</evidence>
<evidence type="ECO:0000256" key="6">
    <source>
        <dbReference type="ARBA" id="ARBA00022676"/>
    </source>
</evidence>
<evidence type="ECO:0000256" key="3">
    <source>
        <dbReference type="ARBA" id="ARBA00020902"/>
    </source>
</evidence>
<keyword evidence="4" id="KW-0444">Lipid biosynthesis</keyword>
<keyword evidence="7 11" id="KW-0808">Transferase</keyword>
<accession>A0AAU7Z783</accession>
<keyword evidence="5" id="KW-0441">Lipid A biosynthesis</keyword>
<reference evidence="11" key="1">
    <citation type="submission" date="2023-08" db="EMBL/GenBank/DDBJ databases">
        <authorList>
            <person name="Messyasz A."/>
            <person name="Mannisto M.K."/>
            <person name="Kerkhof L.J."/>
            <person name="Haggblom M."/>
        </authorList>
    </citation>
    <scope>NUCLEOTIDE SEQUENCE</scope>
    <source>
        <strain evidence="11">M8UP39</strain>
    </source>
</reference>
<protein>
    <recommendedName>
        <fullName evidence="3 10">Lipid-A-disaccharide synthase</fullName>
        <ecNumber evidence="2 10">2.4.1.182</ecNumber>
    </recommendedName>
</protein>
<organism evidence="11">
    <name type="scientific">Tunturiibacter gelidiferens</name>
    <dbReference type="NCBI Taxonomy" id="3069689"/>
    <lineage>
        <taxon>Bacteria</taxon>
        <taxon>Pseudomonadati</taxon>
        <taxon>Acidobacteriota</taxon>
        <taxon>Terriglobia</taxon>
        <taxon>Terriglobales</taxon>
        <taxon>Acidobacteriaceae</taxon>
        <taxon>Tunturiibacter</taxon>
    </lineage>
</organism>
<evidence type="ECO:0000256" key="4">
    <source>
        <dbReference type="ARBA" id="ARBA00022516"/>
    </source>
</evidence>
<evidence type="ECO:0000256" key="2">
    <source>
        <dbReference type="ARBA" id="ARBA00012687"/>
    </source>
</evidence>
<dbReference type="InterPro" id="IPR003835">
    <property type="entry name" value="Glyco_trans_19"/>
</dbReference>
<keyword evidence="6 11" id="KW-0328">Glycosyltransferase</keyword>
<sequence>MFLSAGEASGDHYGAQILSELRSRHSSLIGFGLGGKELEDAGLDRIVRAEDVAHMGITEVIRHIPYIYGEYRRLVAVIKKRRPDVAILIDFPDVNLRLARELKKLGVPVVYFVSPQLWAWKRRRLRWVQQRVDRMMVIFPFEEKFYRARGVDAAFVGHPLAELPRPTVSREDYAAAHGLDPARQWIALLPGSRWKEITANLDAMIELAHQLSYGFEFLLPVAATIDRQKLEAYIAGPDEWWPAKPESDLKRLHLHLVPDAREALHHARASVVASGTATVQAAVIGNPFVVVYRVSPVTFRLAKQLIHYPPEIPSQTDADGNLPIAMVNLIAGRRIVPEFLQDRFTAKNVAAALAPLLAETTERQQMIADLAEVRHILRPDLNSSPIQQVCDAVEELLSRKMPAGGPNVTASV</sequence>
<evidence type="ECO:0000313" key="11">
    <source>
        <dbReference type="EMBL" id="XCB24754.1"/>
    </source>
</evidence>
<gene>
    <name evidence="11" type="primary">lpxB</name>
    <name evidence="11" type="ORF">RBB81_17940</name>
</gene>
<dbReference type="EC" id="2.4.1.182" evidence="2 10"/>
<reference evidence="11" key="2">
    <citation type="journal article" date="2024" name="Environ. Microbiol.">
        <title>Genome analysis and description of Tunturibacter gen. nov. expands the diversity of Terriglobia in tundra soils.</title>
        <authorList>
            <person name="Messyasz A."/>
            <person name="Mannisto M.K."/>
            <person name="Kerkhof L.J."/>
            <person name="Haggblom M.M."/>
        </authorList>
    </citation>
    <scope>NUCLEOTIDE SEQUENCE</scope>
    <source>
        <strain evidence="11">M8UP39</strain>
    </source>
</reference>
<dbReference type="SUPFAM" id="SSF53756">
    <property type="entry name" value="UDP-Glycosyltransferase/glycogen phosphorylase"/>
    <property type="match status" value="1"/>
</dbReference>
<keyword evidence="8" id="KW-0443">Lipid metabolism</keyword>
<evidence type="ECO:0000256" key="1">
    <source>
        <dbReference type="ARBA" id="ARBA00002056"/>
    </source>
</evidence>
<dbReference type="PANTHER" id="PTHR30372:SF4">
    <property type="entry name" value="LIPID-A-DISACCHARIDE SYNTHASE, MITOCHONDRIAL-RELATED"/>
    <property type="match status" value="1"/>
</dbReference>
<evidence type="ECO:0000256" key="8">
    <source>
        <dbReference type="ARBA" id="ARBA00023098"/>
    </source>
</evidence>
<dbReference type="RefSeq" id="WP_353073949.1">
    <property type="nucleotide sequence ID" value="NZ_CP132938.1"/>
</dbReference>
<dbReference type="Pfam" id="PF02684">
    <property type="entry name" value="LpxB"/>
    <property type="match status" value="1"/>
</dbReference>
<dbReference type="GO" id="GO:0005543">
    <property type="term" value="F:phospholipid binding"/>
    <property type="evidence" value="ECO:0007669"/>
    <property type="project" value="TreeGrafter"/>
</dbReference>
<evidence type="ECO:0000256" key="7">
    <source>
        <dbReference type="ARBA" id="ARBA00022679"/>
    </source>
</evidence>
<dbReference type="AlphaFoldDB" id="A0AAU7Z783"/>
<dbReference type="GO" id="GO:0009245">
    <property type="term" value="P:lipid A biosynthetic process"/>
    <property type="evidence" value="ECO:0007669"/>
    <property type="project" value="UniProtKB-UniRule"/>
</dbReference>
<name>A0AAU7Z783_9BACT</name>
<comment type="function">
    <text evidence="1">Condensation of UDP-2,3-diacylglucosamine and 2,3-diacylglucosamine-1-phosphate to form lipid A disaccharide, a precursor of lipid A, a phosphorylated glycolipid that anchors the lipopolysaccharide to the outer membrane of the cell.</text>
</comment>
<dbReference type="KEGG" id="tgi:RBB81_17940"/>
<proteinExistence type="predicted"/>
<dbReference type="GO" id="GO:0008915">
    <property type="term" value="F:lipid-A-disaccharide synthase activity"/>
    <property type="evidence" value="ECO:0007669"/>
    <property type="project" value="UniProtKB-UniRule"/>
</dbReference>
<dbReference type="EMBL" id="CP132938">
    <property type="protein sequence ID" value="XCB24754.1"/>
    <property type="molecule type" value="Genomic_DNA"/>
</dbReference>
<dbReference type="NCBIfam" id="TIGR00215">
    <property type="entry name" value="lpxB"/>
    <property type="match status" value="1"/>
</dbReference>
<evidence type="ECO:0000256" key="9">
    <source>
        <dbReference type="ARBA" id="ARBA00048975"/>
    </source>
</evidence>
<dbReference type="PANTHER" id="PTHR30372">
    <property type="entry name" value="LIPID-A-DISACCHARIDE SYNTHASE"/>
    <property type="match status" value="1"/>
</dbReference>
<evidence type="ECO:0000256" key="5">
    <source>
        <dbReference type="ARBA" id="ARBA00022556"/>
    </source>
</evidence>